<gene>
    <name evidence="1" type="ORF">PR048_013357</name>
</gene>
<protein>
    <submittedName>
        <fullName evidence="1">Uncharacterized protein</fullName>
    </submittedName>
</protein>
<dbReference type="EMBL" id="JARBHB010000004">
    <property type="protein sequence ID" value="KAJ8887142.1"/>
    <property type="molecule type" value="Genomic_DNA"/>
</dbReference>
<reference evidence="1 2" key="1">
    <citation type="submission" date="2023-02" db="EMBL/GenBank/DDBJ databases">
        <title>LHISI_Scaffold_Assembly.</title>
        <authorList>
            <person name="Stuart O.P."/>
            <person name="Cleave R."/>
            <person name="Magrath M.J.L."/>
            <person name="Mikheyev A.S."/>
        </authorList>
    </citation>
    <scope>NUCLEOTIDE SEQUENCE [LARGE SCALE GENOMIC DNA]</scope>
    <source>
        <strain evidence="1">Daus_M_001</strain>
        <tissue evidence="1">Leg muscle</tissue>
    </source>
</reference>
<sequence length="78" mass="9159">MDVVLIGKNKEEHKDMMKVVVKEIKESSFGKIEDFKYFEGLLKERIIMEKEILIRIQAGNRCSFSMGKMFKSKLLSRT</sequence>
<organism evidence="1 2">
    <name type="scientific">Dryococelus australis</name>
    <dbReference type="NCBI Taxonomy" id="614101"/>
    <lineage>
        <taxon>Eukaryota</taxon>
        <taxon>Metazoa</taxon>
        <taxon>Ecdysozoa</taxon>
        <taxon>Arthropoda</taxon>
        <taxon>Hexapoda</taxon>
        <taxon>Insecta</taxon>
        <taxon>Pterygota</taxon>
        <taxon>Neoptera</taxon>
        <taxon>Polyneoptera</taxon>
        <taxon>Phasmatodea</taxon>
        <taxon>Verophasmatodea</taxon>
        <taxon>Anareolatae</taxon>
        <taxon>Phasmatidae</taxon>
        <taxon>Eurycanthinae</taxon>
        <taxon>Dryococelus</taxon>
    </lineage>
</organism>
<accession>A0ABQ9HS04</accession>
<evidence type="ECO:0000313" key="1">
    <source>
        <dbReference type="EMBL" id="KAJ8887142.1"/>
    </source>
</evidence>
<dbReference type="Proteomes" id="UP001159363">
    <property type="component" value="Chromosome X"/>
</dbReference>
<proteinExistence type="predicted"/>
<comment type="caution">
    <text evidence="1">The sequence shown here is derived from an EMBL/GenBank/DDBJ whole genome shotgun (WGS) entry which is preliminary data.</text>
</comment>
<keyword evidence="2" id="KW-1185">Reference proteome</keyword>
<evidence type="ECO:0000313" key="2">
    <source>
        <dbReference type="Proteomes" id="UP001159363"/>
    </source>
</evidence>
<name>A0ABQ9HS04_9NEOP</name>